<reference evidence="2" key="1">
    <citation type="journal article" date="2012" name="Nature">
        <title>The oyster genome reveals stress adaptation and complexity of shell formation.</title>
        <authorList>
            <person name="Zhang G."/>
            <person name="Fang X."/>
            <person name="Guo X."/>
            <person name="Li L."/>
            <person name="Luo R."/>
            <person name="Xu F."/>
            <person name="Yang P."/>
            <person name="Zhang L."/>
            <person name="Wang X."/>
            <person name="Qi H."/>
            <person name="Xiong Z."/>
            <person name="Que H."/>
            <person name="Xie Y."/>
            <person name="Holland P.W."/>
            <person name="Paps J."/>
            <person name="Zhu Y."/>
            <person name="Wu F."/>
            <person name="Chen Y."/>
            <person name="Wang J."/>
            <person name="Peng C."/>
            <person name="Meng J."/>
            <person name="Yang L."/>
            <person name="Liu J."/>
            <person name="Wen B."/>
            <person name="Zhang N."/>
            <person name="Huang Z."/>
            <person name="Zhu Q."/>
            <person name="Feng Y."/>
            <person name="Mount A."/>
            <person name="Hedgecock D."/>
            <person name="Xu Z."/>
            <person name="Liu Y."/>
            <person name="Domazet-Loso T."/>
            <person name="Du Y."/>
            <person name="Sun X."/>
            <person name="Zhang S."/>
            <person name="Liu B."/>
            <person name="Cheng P."/>
            <person name="Jiang X."/>
            <person name="Li J."/>
            <person name="Fan D."/>
            <person name="Wang W."/>
            <person name="Fu W."/>
            <person name="Wang T."/>
            <person name="Wang B."/>
            <person name="Zhang J."/>
            <person name="Peng Z."/>
            <person name="Li Y."/>
            <person name="Li N."/>
            <person name="Wang J."/>
            <person name="Chen M."/>
            <person name="He Y."/>
            <person name="Tan F."/>
            <person name="Song X."/>
            <person name="Zheng Q."/>
            <person name="Huang R."/>
            <person name="Yang H."/>
            <person name="Du X."/>
            <person name="Chen L."/>
            <person name="Yang M."/>
            <person name="Gaffney P.M."/>
            <person name="Wang S."/>
            <person name="Luo L."/>
            <person name="She Z."/>
            <person name="Ming Y."/>
            <person name="Huang W."/>
            <person name="Zhang S."/>
            <person name="Huang B."/>
            <person name="Zhang Y."/>
            <person name="Qu T."/>
            <person name="Ni P."/>
            <person name="Miao G."/>
            <person name="Wang J."/>
            <person name="Wang Q."/>
            <person name="Steinberg C.E."/>
            <person name="Wang H."/>
            <person name="Li N."/>
            <person name="Qian L."/>
            <person name="Zhang G."/>
            <person name="Li Y."/>
            <person name="Yang H."/>
            <person name="Liu X."/>
            <person name="Wang J."/>
            <person name="Yin Y."/>
            <person name="Wang J."/>
        </authorList>
    </citation>
    <scope>NUCLEOTIDE SEQUENCE [LARGE SCALE GENOMIC DNA]</scope>
    <source>
        <strain evidence="2">05x7-T-G4-1.051#20</strain>
    </source>
</reference>
<accession>K1PMU9</accession>
<dbReference type="EMBL" id="JH816081">
    <property type="protein sequence ID" value="EKC25332.1"/>
    <property type="molecule type" value="Genomic_DNA"/>
</dbReference>
<sequence>MAKIIREEIQKVLGSQRSRNNNGAYQSSYSNALDSRNDHVQNQSRNYGSSERQLVERRSQIIVKKLVILRRGVQRN</sequence>
<feature type="compositionally biased region" description="Polar residues" evidence="1">
    <location>
        <begin position="15"/>
        <end position="52"/>
    </location>
</feature>
<gene>
    <name evidence="2" type="ORF">CGI_10015611</name>
</gene>
<feature type="region of interest" description="Disordered" evidence="1">
    <location>
        <begin position="15"/>
        <end position="53"/>
    </location>
</feature>
<evidence type="ECO:0000256" key="1">
    <source>
        <dbReference type="SAM" id="MobiDB-lite"/>
    </source>
</evidence>
<proteinExistence type="predicted"/>
<dbReference type="InParanoid" id="K1PMU9"/>
<evidence type="ECO:0000313" key="2">
    <source>
        <dbReference type="EMBL" id="EKC25332.1"/>
    </source>
</evidence>
<dbReference type="HOGENOM" id="CLU_2656849_0_0_1"/>
<dbReference type="AlphaFoldDB" id="K1PMU9"/>
<organism evidence="2">
    <name type="scientific">Magallana gigas</name>
    <name type="common">Pacific oyster</name>
    <name type="synonym">Crassostrea gigas</name>
    <dbReference type="NCBI Taxonomy" id="29159"/>
    <lineage>
        <taxon>Eukaryota</taxon>
        <taxon>Metazoa</taxon>
        <taxon>Spiralia</taxon>
        <taxon>Lophotrochozoa</taxon>
        <taxon>Mollusca</taxon>
        <taxon>Bivalvia</taxon>
        <taxon>Autobranchia</taxon>
        <taxon>Pteriomorphia</taxon>
        <taxon>Ostreida</taxon>
        <taxon>Ostreoidea</taxon>
        <taxon>Ostreidae</taxon>
        <taxon>Magallana</taxon>
    </lineage>
</organism>
<protein>
    <submittedName>
        <fullName evidence="2">Uncharacterized protein</fullName>
    </submittedName>
</protein>
<name>K1PMU9_MAGGI</name>